<name>A0A5J4V7U9_9EUKA</name>
<reference evidence="1 2" key="1">
    <citation type="submission" date="2019-03" db="EMBL/GenBank/DDBJ databases">
        <title>Single cell metagenomics reveals metabolic interactions within the superorganism composed of flagellate Streblomastix strix and complex community of Bacteroidetes bacteria on its surface.</title>
        <authorList>
            <person name="Treitli S.C."/>
            <person name="Kolisko M."/>
            <person name="Husnik F."/>
            <person name="Keeling P."/>
            <person name="Hampl V."/>
        </authorList>
    </citation>
    <scope>NUCLEOTIDE SEQUENCE [LARGE SCALE GENOMIC DNA]</scope>
    <source>
        <strain evidence="1">ST1C</strain>
    </source>
</reference>
<accession>A0A5J4V7U9</accession>
<organism evidence="1 2">
    <name type="scientific">Streblomastix strix</name>
    <dbReference type="NCBI Taxonomy" id="222440"/>
    <lineage>
        <taxon>Eukaryota</taxon>
        <taxon>Metamonada</taxon>
        <taxon>Preaxostyla</taxon>
        <taxon>Oxymonadida</taxon>
        <taxon>Streblomastigidae</taxon>
        <taxon>Streblomastix</taxon>
    </lineage>
</organism>
<comment type="caution">
    <text evidence="1">The sequence shown here is derived from an EMBL/GenBank/DDBJ whole genome shotgun (WGS) entry which is preliminary data.</text>
</comment>
<dbReference type="EMBL" id="SNRW01009199">
    <property type="protein sequence ID" value="KAA6378361.1"/>
    <property type="molecule type" value="Genomic_DNA"/>
</dbReference>
<dbReference type="Proteomes" id="UP000324800">
    <property type="component" value="Unassembled WGS sequence"/>
</dbReference>
<feature type="non-terminal residue" evidence="1">
    <location>
        <position position="146"/>
    </location>
</feature>
<evidence type="ECO:0000313" key="1">
    <source>
        <dbReference type="EMBL" id="KAA6378361.1"/>
    </source>
</evidence>
<evidence type="ECO:0000313" key="2">
    <source>
        <dbReference type="Proteomes" id="UP000324800"/>
    </source>
</evidence>
<protein>
    <submittedName>
        <fullName evidence="1">Uncharacterized protein</fullName>
    </submittedName>
</protein>
<sequence length="146" mass="16352">MGVEEADIRKYLDNLDVYVEGVPACLVLNSDECGVWNIEDQENKYLSADPSVSMHLVTGKPDKQAFLQKDVEQAVNAVLMGSDISNFIAELFMESVLLCLFQYVEEWSERDFINVYNIIDAHDKATLLGTTQTAFKMVGIGHKVKA</sequence>
<proteinExistence type="predicted"/>
<gene>
    <name evidence="1" type="ORF">EZS28_026111</name>
</gene>
<dbReference type="AlphaFoldDB" id="A0A5J4V7U9"/>